<evidence type="ECO:0000313" key="9">
    <source>
        <dbReference type="Proteomes" id="UP000024942"/>
    </source>
</evidence>
<sequence length="2039" mass="215112">MTAFEPIAIVGQGCVLPGALSPDALWKAVVGNECLITSAPKGAFGLTDAEEAASRYVAGFVTGFDTIFDPTRAKLPGLTAASLDPVCQWPLHAALQAWDEAGKTTAAADRRGVFLANLSYPSRAKAAYAADIWTSGKSIRPATDAFNSGFPAHILAQAICATGPVLALDAACASSLYALEIACHKLQTCQIDVALVGAVNAADNLILHIGFEALQALSPTGRSRPFIKGADGLVPSEGAVAVVLKRLSDVAPADTVHGVIRAIGLSNDGKRKGLLAPDATGQAEAMQRAYADAGIKPDSLDFLECHATGTPVGDSVEIAAASSVFGKDRELPIGSLKANTGHLITVAGLASLLKLTQAMANETLPPMPLNGELIDALSSPALHPLSTPKDWKTSGSPRRAAISNFGFGGNNAHLILDQYEPTTGAIQVALPDTPEDDIVICSAALMAGADCGERYVLRRLMNHPVTPAKSCETVGADPRHARTPPNDLLQAEAQQLAVLSLSRSVLDKVSRPNPERAGVFVGMGCAADSARWLLRERVANAFGITPGTPEHAKAQEGIAPPLQAATVLGAMANMTANRITSAEDLRGQGYAISSEGVSSLATLDIACDALRAGRLDMAVVAAADFATETVAKTALAGLGAETPGDMAAALVLKRRADAEAAGDPILATLGPVAWSPAAETGTSLISAAYGAAPAASPLFELAAAALLMARDQVITPEAAIPNLTGDPATHTVTAPTTRLSHGASVSLTGAPPQPSPDPLRSPPHLVWASGATPASLAKKLRSGRTGGKGKCRIALLASDESKRDALIESAANALEAGNTPEGPGIYYGEGEPDGELAFVFTGSAAVYPRMSRGLFMAFPELGKQLATISRATEMAALLTHSGLTEFEQLCAGTLVSQAHTILLRDVLGVTPTAALGLSLGESNALFAFGFWKDPGKLLDEIEDAAMYERHLGGDFETAQAAWGPNVPSDWANWHIQAPLEKLRVAIAAHPNVEITIIYSANDCLIGGPSAECRAVAESLGPRAGAAMHQHLIVHAKAMKPFEGQWRKLHTRPVSRVPGIRLYANAINASYTPTKARVADMLTRQAVDTVDFPPTVLQAYEDGVRTFVELGPRATLSRAISSILGDKPHVAVATDRIVASDLAQIAHFTGTLFADGRHINIARVAERLDAARNNPWTGTDPMPLTTPVHYPTPKIPQSRPAPAGGLPPAPALPVPHYAHSSAVTVAPAPRPCSAPKPRTPGAPPRTPGAPPRKVVSGNEPLTPRAPTGPAWTRPAIEAASRGLMSDFFGPEFIGQDQFARQVRLPAPPLLLVDRITGIDAEAGVESLGVIWTETDLTADDWHVRGGRVRPGPLIECGQADLTLIGWMGADLKNRNERVYRLLGCEITFHDGGLPGPGDTLAFQIEITGHATLAGVRMFFFQYDCMVGDRKVFSVRNGQAGFFTDDELASGKGVIWDAATNAPSIAAPHPFDTSRASAKRAFSATDLAAFRAGDAFACFGKGFEFCAAHSRPAHLPDGQLAFFDEITAFDPAGGPWGRGYLKARAHVPTDAWFYQGHFHEDPCMPGTLMAEAAVQALEFYAAAAGLTIERDGYVFEPMPGETAKFVCRGQVIPDRAHEVTYEVFIDDVIDGESPVLYASLLASSDGKKVFHCPRFAIRLRKDWPAPHTTDTPLRVGPMGESRGDHAALLNCAASAPSSAFGELYRPFDMAGRAPRLPQPPYHMMTRVTQVSTRPGVKEAGAKITAEYDIPADAWYFRDNANGAMPFAVLSEIVLQPCGWLASHCGFALEGGERFRNLDGDGEVFMEVGPQDGTIIVDTTLTSFSKVGPMTIVAFTLKARLADGRPVMNLNTQFGFFPAAALVRQAGLAVTDAHRALLNLAPNRDGTLPAAPVARGDLRMLDRLDYFDANGGSAGLGLARGRQSVDPHAWYFKAHFFQDPVQPGSLGLDALVQLLSHAACLKGLANSMTSPRFETVAAGAPVKWMYRGQVAPDKQEVTTVMEIMDIATSGNRTLIAGKGSLWCDGLRIYEASLLTIALEDRP</sequence>
<dbReference type="InterPro" id="IPR020841">
    <property type="entry name" value="PKS_Beta-ketoAc_synthase_dom"/>
</dbReference>
<dbReference type="Gene3D" id="3.10.129.10">
    <property type="entry name" value="Hotdog Thioesterase"/>
    <property type="match status" value="4"/>
</dbReference>
<evidence type="ECO:0000256" key="1">
    <source>
        <dbReference type="ARBA" id="ARBA00022450"/>
    </source>
</evidence>
<dbReference type="SUPFAM" id="SSF54637">
    <property type="entry name" value="Thioesterase/thiol ester dehydrase-isomerase"/>
    <property type="match status" value="4"/>
</dbReference>
<dbReference type="InterPro" id="IPR016039">
    <property type="entry name" value="Thiolase-like"/>
</dbReference>
<evidence type="ECO:0000259" key="7">
    <source>
        <dbReference type="PROSITE" id="PS52004"/>
    </source>
</evidence>
<dbReference type="InterPro" id="IPR016035">
    <property type="entry name" value="Acyl_Trfase/lysoPLipase"/>
</dbReference>
<dbReference type="Gene3D" id="3.40.47.10">
    <property type="match status" value="2"/>
</dbReference>
<dbReference type="InterPro" id="IPR018201">
    <property type="entry name" value="Ketoacyl_synth_AS"/>
</dbReference>
<dbReference type="PROSITE" id="PS52004">
    <property type="entry name" value="KS3_2"/>
    <property type="match status" value="1"/>
</dbReference>
<dbReference type="Pfam" id="PF07977">
    <property type="entry name" value="FabA"/>
    <property type="match status" value="3"/>
</dbReference>
<evidence type="ECO:0000256" key="4">
    <source>
        <dbReference type="ARBA" id="ARBA00023239"/>
    </source>
</evidence>
<dbReference type="InterPro" id="IPR014030">
    <property type="entry name" value="Ketoacyl_synth_N"/>
</dbReference>
<gene>
    <name evidence="8" type="ORF">HOC_12882</name>
</gene>
<comment type="caution">
    <text evidence="8">The sequence shown here is derived from an EMBL/GenBank/DDBJ whole genome shotgun (WGS) entry which is preliminary data.</text>
</comment>
<dbReference type="InterPro" id="IPR014031">
    <property type="entry name" value="Ketoacyl_synth_C"/>
</dbReference>
<protein>
    <submittedName>
        <fullName evidence="8">Putative polyketide synthase</fullName>
    </submittedName>
</protein>
<dbReference type="eggNOG" id="COG0764">
    <property type="taxonomic scope" value="Bacteria"/>
</dbReference>
<dbReference type="EMBL" id="ARYL01000019">
    <property type="protein sequence ID" value="KDA01952.1"/>
    <property type="molecule type" value="Genomic_DNA"/>
</dbReference>
<dbReference type="Gene3D" id="3.30.70.250">
    <property type="entry name" value="Malonyl-CoA ACP transacylase, ACP-binding"/>
    <property type="match status" value="1"/>
</dbReference>
<dbReference type="Proteomes" id="UP000024942">
    <property type="component" value="Unassembled WGS sequence"/>
</dbReference>
<dbReference type="OrthoDB" id="9778690at2"/>
<feature type="compositionally biased region" description="Pro residues" evidence="6">
    <location>
        <begin position="1227"/>
        <end position="1249"/>
    </location>
</feature>
<dbReference type="PANTHER" id="PTHR43074:SF1">
    <property type="entry name" value="BETA-KETOACYL SYNTHASE FAMILY PROTEIN-RELATED"/>
    <property type="match status" value="1"/>
</dbReference>
<dbReference type="InterPro" id="IPR052568">
    <property type="entry name" value="PKS-FAS_Synthase"/>
</dbReference>
<dbReference type="GO" id="GO:0016829">
    <property type="term" value="F:lyase activity"/>
    <property type="evidence" value="ECO:0007669"/>
    <property type="project" value="UniProtKB-KW"/>
</dbReference>
<dbReference type="Pfam" id="PF00109">
    <property type="entry name" value="ketoacyl-synt"/>
    <property type="match status" value="2"/>
</dbReference>
<dbReference type="RefSeq" id="WP_051624849.1">
    <property type="nucleotide sequence ID" value="NZ_ARYL01000019.1"/>
</dbReference>
<dbReference type="InterPro" id="IPR001227">
    <property type="entry name" value="Ac_transferase_dom_sf"/>
</dbReference>
<dbReference type="Gene3D" id="3.30.70.3290">
    <property type="match status" value="1"/>
</dbReference>
<evidence type="ECO:0000313" key="8">
    <source>
        <dbReference type="EMBL" id="KDA01952.1"/>
    </source>
</evidence>
<proteinExistence type="inferred from homology"/>
<dbReference type="SMART" id="SM00827">
    <property type="entry name" value="PKS_AT"/>
    <property type="match status" value="1"/>
</dbReference>
<dbReference type="InterPro" id="IPR014043">
    <property type="entry name" value="Acyl_transferase_dom"/>
</dbReference>
<evidence type="ECO:0000256" key="2">
    <source>
        <dbReference type="ARBA" id="ARBA00022553"/>
    </source>
</evidence>
<dbReference type="InterPro" id="IPR029069">
    <property type="entry name" value="HotDog_dom_sf"/>
</dbReference>
<dbReference type="Gene3D" id="3.40.366.10">
    <property type="entry name" value="Malonyl-Coenzyme A Acyl Carrier Protein, domain 2"/>
    <property type="match status" value="1"/>
</dbReference>
<dbReference type="SUPFAM" id="SSF53901">
    <property type="entry name" value="Thiolase-like"/>
    <property type="match status" value="2"/>
</dbReference>
<keyword evidence="4" id="KW-0456">Lyase</keyword>
<organism evidence="8 9">
    <name type="scientific">Hyphomonas oceanitis SCH89</name>
    <dbReference type="NCBI Taxonomy" id="1280953"/>
    <lineage>
        <taxon>Bacteria</taxon>
        <taxon>Pseudomonadati</taxon>
        <taxon>Pseudomonadota</taxon>
        <taxon>Alphaproteobacteria</taxon>
        <taxon>Hyphomonadales</taxon>
        <taxon>Hyphomonadaceae</taxon>
        <taxon>Hyphomonas</taxon>
    </lineage>
</organism>
<keyword evidence="9" id="KW-1185">Reference proteome</keyword>
<feature type="domain" description="Ketosynthase family 3 (KS3)" evidence="7">
    <location>
        <begin position="4"/>
        <end position="418"/>
    </location>
</feature>
<dbReference type="SMART" id="SM00825">
    <property type="entry name" value="PKS_KS"/>
    <property type="match status" value="1"/>
</dbReference>
<dbReference type="STRING" id="1280953.HOC_12882"/>
<evidence type="ECO:0000256" key="3">
    <source>
        <dbReference type="ARBA" id="ARBA00022679"/>
    </source>
</evidence>
<dbReference type="eggNOG" id="COG3321">
    <property type="taxonomic scope" value="Bacteria"/>
</dbReference>
<keyword evidence="2" id="KW-0597">Phosphoprotein</keyword>
<dbReference type="Pfam" id="PF02801">
    <property type="entry name" value="Ketoacyl-synt_C"/>
    <property type="match status" value="1"/>
</dbReference>
<comment type="similarity">
    <text evidence="5">Belongs to the thiolase-like superfamily. Beta-ketoacyl-ACP synthases family.</text>
</comment>
<dbReference type="PROSITE" id="PS00606">
    <property type="entry name" value="KS3_1"/>
    <property type="match status" value="1"/>
</dbReference>
<keyword evidence="1" id="KW-0596">Phosphopantetheine</keyword>
<dbReference type="GO" id="GO:0006633">
    <property type="term" value="P:fatty acid biosynthetic process"/>
    <property type="evidence" value="ECO:0007669"/>
    <property type="project" value="InterPro"/>
</dbReference>
<dbReference type="InterPro" id="IPR013114">
    <property type="entry name" value="FabA_FabZ"/>
</dbReference>
<dbReference type="GO" id="GO:0004315">
    <property type="term" value="F:3-oxoacyl-[acyl-carrier-protein] synthase activity"/>
    <property type="evidence" value="ECO:0007669"/>
    <property type="project" value="InterPro"/>
</dbReference>
<dbReference type="SUPFAM" id="SSF52151">
    <property type="entry name" value="FabD/lysophospholipase-like"/>
    <property type="match status" value="1"/>
</dbReference>
<dbReference type="eggNOG" id="COG0810">
    <property type="taxonomic scope" value="Bacteria"/>
</dbReference>
<dbReference type="PATRIC" id="fig|1280953.3.peg.2592"/>
<accession>A0A059G543</accession>
<feature type="region of interest" description="Disordered" evidence="6">
    <location>
        <begin position="1224"/>
        <end position="1270"/>
    </location>
</feature>
<keyword evidence="3 5" id="KW-0808">Transferase</keyword>
<evidence type="ECO:0000256" key="5">
    <source>
        <dbReference type="RuleBase" id="RU003694"/>
    </source>
</evidence>
<name>A0A059G543_9PROT</name>
<dbReference type="CDD" id="cd00833">
    <property type="entry name" value="PKS"/>
    <property type="match status" value="1"/>
</dbReference>
<dbReference type="PANTHER" id="PTHR43074">
    <property type="entry name" value="OMEGA-3 POLYUNSATURATED FATTY ACID SYNTHASE PFAB-RELATED"/>
    <property type="match status" value="1"/>
</dbReference>
<evidence type="ECO:0000256" key="6">
    <source>
        <dbReference type="SAM" id="MobiDB-lite"/>
    </source>
</evidence>
<reference evidence="8 9" key="1">
    <citation type="journal article" date="2014" name="Antonie Van Leeuwenhoek">
        <title>Hyphomonas beringensis sp. nov. and Hyphomonas chukchiensis sp. nov., isolated from surface seawater of the Bering Sea and Chukchi Sea.</title>
        <authorList>
            <person name="Li C."/>
            <person name="Lai Q."/>
            <person name="Li G."/>
            <person name="Dong C."/>
            <person name="Wang J."/>
            <person name="Liao Y."/>
            <person name="Shao Z."/>
        </authorList>
    </citation>
    <scope>NUCLEOTIDE SEQUENCE [LARGE SCALE GENOMIC DNA]</scope>
    <source>
        <strain evidence="8 9">SCH89</strain>
    </source>
</reference>